<evidence type="ECO:0000256" key="2">
    <source>
        <dbReference type="SAM" id="MobiDB-lite"/>
    </source>
</evidence>
<dbReference type="SUPFAM" id="SSF103088">
    <property type="entry name" value="OmpA-like"/>
    <property type="match status" value="1"/>
</dbReference>
<dbReference type="AlphaFoldDB" id="A0A2A4I315"/>
<dbReference type="CDD" id="cd07185">
    <property type="entry name" value="OmpA_C-like"/>
    <property type="match status" value="1"/>
</dbReference>
<feature type="region of interest" description="Disordered" evidence="2">
    <location>
        <begin position="1"/>
        <end position="61"/>
    </location>
</feature>
<dbReference type="InterPro" id="IPR038522">
    <property type="entry name" value="T4/T6SS_DotU_sf"/>
</dbReference>
<dbReference type="Gene3D" id="3.30.1330.60">
    <property type="entry name" value="OmpA-like domain"/>
    <property type="match status" value="1"/>
</dbReference>
<keyword evidence="3" id="KW-0812">Transmembrane</keyword>
<keyword evidence="6" id="KW-1185">Reference proteome</keyword>
<organism evidence="5 6">
    <name type="scientific">Sphingomonas adhaesiva</name>
    <dbReference type="NCBI Taxonomy" id="28212"/>
    <lineage>
        <taxon>Bacteria</taxon>
        <taxon>Pseudomonadati</taxon>
        <taxon>Pseudomonadota</taxon>
        <taxon>Alphaproteobacteria</taxon>
        <taxon>Sphingomonadales</taxon>
        <taxon>Sphingomonadaceae</taxon>
        <taxon>Sphingomonas</taxon>
    </lineage>
</organism>
<comment type="caution">
    <text evidence="5">The sequence shown here is derived from an EMBL/GenBank/DDBJ whole genome shotgun (WGS) entry which is preliminary data.</text>
</comment>
<feature type="domain" description="OmpA-like" evidence="4">
    <location>
        <begin position="326"/>
        <end position="446"/>
    </location>
</feature>
<evidence type="ECO:0000259" key="4">
    <source>
        <dbReference type="PROSITE" id="PS51123"/>
    </source>
</evidence>
<dbReference type="PANTHER" id="PTHR30329">
    <property type="entry name" value="STATOR ELEMENT OF FLAGELLAR MOTOR COMPLEX"/>
    <property type="match status" value="1"/>
</dbReference>
<dbReference type="Pfam" id="PF00691">
    <property type="entry name" value="OmpA"/>
    <property type="match status" value="1"/>
</dbReference>
<dbReference type="Proteomes" id="UP000218323">
    <property type="component" value="Unassembled WGS sequence"/>
</dbReference>
<dbReference type="PANTHER" id="PTHR30329:SF19">
    <property type="entry name" value="OUTER MEMBRANE PROTEIN, OMPA FAMILY"/>
    <property type="match status" value="1"/>
</dbReference>
<dbReference type="InterPro" id="IPR006665">
    <property type="entry name" value="OmpA-like"/>
</dbReference>
<evidence type="ECO:0000313" key="6">
    <source>
        <dbReference type="Proteomes" id="UP000218323"/>
    </source>
</evidence>
<dbReference type="EMBL" id="NWVC01000008">
    <property type="protein sequence ID" value="PCG13367.1"/>
    <property type="molecule type" value="Genomic_DNA"/>
</dbReference>
<dbReference type="PROSITE" id="PS51123">
    <property type="entry name" value="OMPA_2"/>
    <property type="match status" value="1"/>
</dbReference>
<dbReference type="NCBIfam" id="NF038228">
    <property type="entry name" value="IcmH_DotU_IVB"/>
    <property type="match status" value="1"/>
</dbReference>
<dbReference type="InterPro" id="IPR050330">
    <property type="entry name" value="Bact_OuterMem_StrucFunc"/>
</dbReference>
<dbReference type="InterPro" id="IPR017732">
    <property type="entry name" value="T4/T6SS_DotU"/>
</dbReference>
<dbReference type="InterPro" id="IPR036737">
    <property type="entry name" value="OmpA-like_sf"/>
</dbReference>
<sequence length="446" mass="46972">MTGSDSGNRTIFQPSPLQGGGAGAGAAPVPPTPPSPPPAYPSAMPAGDDVPEPATPPQRRNPMMAQAAPLLALAAAIRSGRARQPLSQFHARASAAVTAFDRAIAAHYPPETCRRATYALCSTVDDIAQNLPGVGIEASEWARRSLVVQMFRESIGGDRFWQIVDELLANPTGNDDLIELLHGCLAAGFEGRFRVMPDGTRRLDEIMKRLFAALPTARGLSDRELVPHWRGVSAPVAQVGRWSRAAITAAVAAVLLLLLFIGFRLMLMQSGRPAWEALAALNPSEPLHLSRGGGGLPASDSGQAARLETFLAPEIAQGLVTVDRDAGTVRVRTTIGQLFRSGSDTLEPGREALFQRIAAAVDKEPGPVRVEGHADSDQPNGLTFPDNNALSAARATTVAGIVRAGLADPARVTAQGHGDSEPIASNADAAGKALNRRVEIVLQRQD</sequence>
<accession>A0A2A4I315</accession>
<evidence type="ECO:0000256" key="3">
    <source>
        <dbReference type="SAM" id="Phobius"/>
    </source>
</evidence>
<evidence type="ECO:0000256" key="1">
    <source>
        <dbReference type="PROSITE-ProRule" id="PRU00473"/>
    </source>
</evidence>
<dbReference type="GO" id="GO:0016020">
    <property type="term" value="C:membrane"/>
    <property type="evidence" value="ECO:0007669"/>
    <property type="project" value="UniProtKB-UniRule"/>
</dbReference>
<proteinExistence type="predicted"/>
<gene>
    <name evidence="5" type="ORF">COA07_14415</name>
</gene>
<dbReference type="Pfam" id="PF09850">
    <property type="entry name" value="DotU"/>
    <property type="match status" value="1"/>
</dbReference>
<protein>
    <submittedName>
        <fullName evidence="5">Type VI secretion system protein TssL</fullName>
    </submittedName>
</protein>
<keyword evidence="1 3" id="KW-0472">Membrane</keyword>
<name>A0A2A4I315_9SPHN</name>
<reference evidence="5 6" key="1">
    <citation type="submission" date="2017-09" db="EMBL/GenBank/DDBJ databases">
        <title>Sphingomonas adhaesiva DSM 7418, whole genome shotgun sequence.</title>
        <authorList>
            <person name="Feng G."/>
            <person name="Zhu H."/>
        </authorList>
    </citation>
    <scope>NUCLEOTIDE SEQUENCE [LARGE SCALE GENOMIC DNA]</scope>
    <source>
        <strain evidence="5 6">DSM 7418</strain>
    </source>
</reference>
<feature type="transmembrane region" description="Helical" evidence="3">
    <location>
        <begin position="242"/>
        <end position="263"/>
    </location>
</feature>
<dbReference type="RefSeq" id="WP_066709549.1">
    <property type="nucleotide sequence ID" value="NZ_JBHIWA010000028.1"/>
</dbReference>
<feature type="compositionally biased region" description="Polar residues" evidence="2">
    <location>
        <begin position="1"/>
        <end position="13"/>
    </location>
</feature>
<keyword evidence="3" id="KW-1133">Transmembrane helix</keyword>
<evidence type="ECO:0000313" key="5">
    <source>
        <dbReference type="EMBL" id="PCG13367.1"/>
    </source>
</evidence>
<dbReference type="Gene3D" id="1.25.40.590">
    <property type="entry name" value="Type IV / VI secretion system, DotU"/>
    <property type="match status" value="1"/>
</dbReference>
<feature type="compositionally biased region" description="Pro residues" evidence="2">
    <location>
        <begin position="28"/>
        <end position="40"/>
    </location>
</feature>
<dbReference type="NCBIfam" id="TIGR03349">
    <property type="entry name" value="IV_VI_DotU"/>
    <property type="match status" value="1"/>
</dbReference>